<dbReference type="Proteomes" id="UP000325273">
    <property type="component" value="Unassembled WGS sequence"/>
</dbReference>
<evidence type="ECO:0000313" key="2">
    <source>
        <dbReference type="EMBL" id="KAA0998282.1"/>
    </source>
</evidence>
<dbReference type="Gene3D" id="3.40.50.620">
    <property type="entry name" value="HUPs"/>
    <property type="match status" value="1"/>
</dbReference>
<accession>A0A5B0G4Z2</accession>
<comment type="caution">
    <text evidence="2">The sequence shown here is derived from an EMBL/GenBank/DDBJ whole genome shotgun (WGS) entry which is preliminary data.</text>
</comment>
<dbReference type="InterPro" id="IPR006016">
    <property type="entry name" value="UspA"/>
</dbReference>
<dbReference type="RefSeq" id="WP_149676072.1">
    <property type="nucleotide sequence ID" value="NZ_VTUZ01000061.1"/>
</dbReference>
<dbReference type="EMBL" id="VTUZ01000061">
    <property type="protein sequence ID" value="KAA0998282.1"/>
    <property type="molecule type" value="Genomic_DNA"/>
</dbReference>
<feature type="domain" description="UspA" evidence="1">
    <location>
        <begin position="1"/>
        <end position="142"/>
    </location>
</feature>
<evidence type="ECO:0000313" key="3">
    <source>
        <dbReference type="Proteomes" id="UP000325273"/>
    </source>
</evidence>
<dbReference type="AlphaFoldDB" id="A0A5B0G4Z2"/>
<name>A0A5B0G4Z2_9BURK</name>
<reference evidence="2 3" key="1">
    <citation type="submission" date="2019-08" db="EMBL/GenBank/DDBJ databases">
        <title>Paraburkholderia sp. DCY113.</title>
        <authorList>
            <person name="Kang J."/>
        </authorList>
    </citation>
    <scope>NUCLEOTIDE SEQUENCE [LARGE SCALE GENOMIC DNA]</scope>
    <source>
        <strain evidence="2 3">DCY113</strain>
    </source>
</reference>
<evidence type="ECO:0000259" key="1">
    <source>
        <dbReference type="Pfam" id="PF00582"/>
    </source>
</evidence>
<keyword evidence="3" id="KW-1185">Reference proteome</keyword>
<organism evidence="2 3">
    <name type="scientific">Paraburkholderia panacisoli</name>
    <dbReference type="NCBI Taxonomy" id="2603818"/>
    <lineage>
        <taxon>Bacteria</taxon>
        <taxon>Pseudomonadati</taxon>
        <taxon>Pseudomonadota</taxon>
        <taxon>Betaproteobacteria</taxon>
        <taxon>Burkholderiales</taxon>
        <taxon>Burkholderiaceae</taxon>
        <taxon>Paraburkholderia</taxon>
    </lineage>
</organism>
<protein>
    <submittedName>
        <fullName evidence="2">Universal stress protein</fullName>
    </submittedName>
</protein>
<dbReference type="SUPFAM" id="SSF52402">
    <property type="entry name" value="Adenine nucleotide alpha hydrolases-like"/>
    <property type="match status" value="1"/>
</dbReference>
<dbReference type="Pfam" id="PF00582">
    <property type="entry name" value="Usp"/>
    <property type="match status" value="1"/>
</dbReference>
<dbReference type="InterPro" id="IPR014729">
    <property type="entry name" value="Rossmann-like_a/b/a_fold"/>
</dbReference>
<sequence length="179" mass="19325">MYKHILVAVGLNPDLTTLKSAIEIALESGARVTALHVVNPAAHLPGLADRTFCATLRTFEALGRTVVDRSRRALDEAQCPGDAQMRMLPFGDVTVGQVIADAADELGADLVVVGSNDPGWFLLYLQNMQKDVVRRCRTRVLVMTPACLPKARHATDAVVARRQSAQPRAARKVNANATS</sequence>
<proteinExistence type="predicted"/>
<gene>
    <name evidence="2" type="ORF">FVF58_45190</name>
</gene>